<sequence length="101" mass="11233">MSTYVKRLIGFGAFALVAMLAVGKTSMNNETLFCSCPQAVAFDHGLPMSHPINRCAKEQADVISWSSWVSGNSTSYQMHFIDLLELLSRYAEETDEIKPRA</sequence>
<evidence type="ECO:0000313" key="2">
    <source>
        <dbReference type="Proteomes" id="UP000464524"/>
    </source>
</evidence>
<reference evidence="1 2" key="1">
    <citation type="submission" date="2019-12" db="EMBL/GenBank/DDBJ databases">
        <title>Genome sequencing and assembly of endphytes of Porphyra tenera.</title>
        <authorList>
            <person name="Park J.M."/>
            <person name="Shin R."/>
            <person name="Jo S.H."/>
        </authorList>
    </citation>
    <scope>NUCLEOTIDE SEQUENCE [LARGE SCALE GENOMIC DNA]</scope>
    <source>
        <strain evidence="1 2">GPM4</strain>
    </source>
</reference>
<evidence type="ECO:0000313" key="1">
    <source>
        <dbReference type="EMBL" id="QHJ11688.1"/>
    </source>
</evidence>
<gene>
    <name evidence="1" type="ORF">FX988_01923</name>
</gene>
<proteinExistence type="predicted"/>
<organism evidence="1 2">
    <name type="scientific">Paraglaciecola mesophila</name>
    <dbReference type="NCBI Taxonomy" id="197222"/>
    <lineage>
        <taxon>Bacteria</taxon>
        <taxon>Pseudomonadati</taxon>
        <taxon>Pseudomonadota</taxon>
        <taxon>Gammaproteobacteria</taxon>
        <taxon>Alteromonadales</taxon>
        <taxon>Alteromonadaceae</taxon>
        <taxon>Paraglaciecola</taxon>
    </lineage>
</organism>
<dbReference type="OrthoDB" id="5772064at2"/>
<protein>
    <submittedName>
        <fullName evidence="1">Uncharacterized protein</fullName>
    </submittedName>
</protein>
<keyword evidence="2" id="KW-1185">Reference proteome</keyword>
<dbReference type="AlphaFoldDB" id="A0A857JK93"/>
<dbReference type="RefSeq" id="WP_160179460.1">
    <property type="nucleotide sequence ID" value="NZ_CP047656.1"/>
</dbReference>
<dbReference type="KEGG" id="pmes:FX988_01923"/>
<name>A0A857JK93_9ALTE</name>
<accession>A0A857JK93</accession>
<dbReference type="EMBL" id="CP047656">
    <property type="protein sequence ID" value="QHJ11688.1"/>
    <property type="molecule type" value="Genomic_DNA"/>
</dbReference>
<dbReference type="Proteomes" id="UP000464524">
    <property type="component" value="Chromosome"/>
</dbReference>